<dbReference type="GO" id="GO:0016787">
    <property type="term" value="F:hydrolase activity"/>
    <property type="evidence" value="ECO:0007669"/>
    <property type="project" value="UniProtKB-KW"/>
</dbReference>
<gene>
    <name evidence="2" type="primary">AFG1_1</name>
    <name evidence="2" type="ORF">MPSI1_000137</name>
</gene>
<keyword evidence="2" id="KW-0378">Hydrolase</keyword>
<evidence type="ECO:0000313" key="3">
    <source>
        <dbReference type="Proteomes" id="UP001214628"/>
    </source>
</evidence>
<feature type="domain" description="Ribosome maturation protein SDO1/SBDS N-terminal" evidence="1">
    <location>
        <begin position="7"/>
        <end position="108"/>
    </location>
</feature>
<protein>
    <submittedName>
        <fullName evidence="2">Peroxisome-assembly ATPase</fullName>
        <ecNumber evidence="2">3.6.4.7</ecNumber>
    </submittedName>
</protein>
<evidence type="ECO:0000259" key="1">
    <source>
        <dbReference type="Pfam" id="PF01172"/>
    </source>
</evidence>
<dbReference type="AlphaFoldDB" id="A0AAF0F6I8"/>
<accession>A0AAF0F6I8</accession>
<dbReference type="Gene3D" id="3.30.1250.10">
    <property type="entry name" value="Ribosome maturation protein SBDS, N-terminal domain"/>
    <property type="match status" value="1"/>
</dbReference>
<dbReference type="Pfam" id="PF01172">
    <property type="entry name" value="SBDS_N"/>
    <property type="match status" value="1"/>
</dbReference>
<reference evidence="2" key="1">
    <citation type="submission" date="2023-02" db="EMBL/GenBank/DDBJ databases">
        <title>Mating type loci evolution in Malassezia.</title>
        <authorList>
            <person name="Coelho M.A."/>
        </authorList>
    </citation>
    <scope>NUCLEOTIDE SEQUENCE</scope>
    <source>
        <strain evidence="2">CBS 14136</strain>
    </source>
</reference>
<organism evidence="2 3">
    <name type="scientific">Malassezia psittaci</name>
    <dbReference type="NCBI Taxonomy" id="1821823"/>
    <lineage>
        <taxon>Eukaryota</taxon>
        <taxon>Fungi</taxon>
        <taxon>Dikarya</taxon>
        <taxon>Basidiomycota</taxon>
        <taxon>Ustilaginomycotina</taxon>
        <taxon>Malasseziomycetes</taxon>
        <taxon>Malasseziales</taxon>
        <taxon>Malasseziaceae</taxon>
        <taxon>Malassezia</taxon>
    </lineage>
</organism>
<dbReference type="SUPFAM" id="SSF89895">
    <property type="entry name" value="FYSH domain"/>
    <property type="match status" value="1"/>
</dbReference>
<proteinExistence type="predicted"/>
<dbReference type="Proteomes" id="UP001214628">
    <property type="component" value="Chromosome 1"/>
</dbReference>
<name>A0AAF0F6I8_9BASI</name>
<evidence type="ECO:0000313" key="2">
    <source>
        <dbReference type="EMBL" id="WFD41507.1"/>
    </source>
</evidence>
<dbReference type="EC" id="3.6.4.7" evidence="2"/>
<sequence>MTKGLNMSEVVYKPDSQSTDEFIVMVNPDQYTSWRHGNTTIPLADVVECMLEDTYAAFHVYHTGQGTQGILGQVSKQQLDTVFGTHKQDEAVMAVLQNGHLQHGKMRNRDKSSRNS</sequence>
<dbReference type="InterPro" id="IPR019783">
    <property type="entry name" value="SDO1/SBDS_N"/>
</dbReference>
<dbReference type="InterPro" id="IPR036786">
    <property type="entry name" value="Ribosome_mat_SBDS_N_sf"/>
</dbReference>
<dbReference type="EMBL" id="CP118375">
    <property type="protein sequence ID" value="WFD41507.1"/>
    <property type="molecule type" value="Genomic_DNA"/>
</dbReference>
<keyword evidence="3" id="KW-1185">Reference proteome</keyword>